<dbReference type="GO" id="GO:0015128">
    <property type="term" value="F:gluconate transmembrane transporter activity"/>
    <property type="evidence" value="ECO:0007669"/>
    <property type="project" value="InterPro"/>
</dbReference>
<dbReference type="eggNOG" id="COG2610">
    <property type="taxonomic scope" value="Bacteria"/>
</dbReference>
<accession>A0A0R1WCG1</accession>
<organism evidence="2 3">
    <name type="scientific">Paucilactobacillus suebicus DSM 5007 = KCTC 3549</name>
    <dbReference type="NCBI Taxonomy" id="1423807"/>
    <lineage>
        <taxon>Bacteria</taxon>
        <taxon>Bacillati</taxon>
        <taxon>Bacillota</taxon>
        <taxon>Bacilli</taxon>
        <taxon>Lactobacillales</taxon>
        <taxon>Lactobacillaceae</taxon>
        <taxon>Paucilactobacillus</taxon>
    </lineage>
</organism>
<feature type="transmembrane region" description="Helical" evidence="1">
    <location>
        <begin position="334"/>
        <end position="353"/>
    </location>
</feature>
<dbReference type="STRING" id="1423807.FD16_GL002127"/>
<keyword evidence="1" id="KW-1133">Transmembrane helix</keyword>
<dbReference type="NCBIfam" id="TIGR00791">
    <property type="entry name" value="gntP"/>
    <property type="match status" value="1"/>
</dbReference>
<evidence type="ECO:0000256" key="1">
    <source>
        <dbReference type="SAM" id="Phobius"/>
    </source>
</evidence>
<evidence type="ECO:0000313" key="2">
    <source>
        <dbReference type="EMBL" id="KRM12614.1"/>
    </source>
</evidence>
<dbReference type="PANTHER" id="PTHR30354:SF20">
    <property type="entry name" value="HIGH-AFFINITY GLUCONATE TRANSPORTER"/>
    <property type="match status" value="1"/>
</dbReference>
<dbReference type="Pfam" id="PF02447">
    <property type="entry name" value="GntP_permease"/>
    <property type="match status" value="1"/>
</dbReference>
<feature type="transmembrane region" description="Helical" evidence="1">
    <location>
        <begin position="179"/>
        <end position="198"/>
    </location>
</feature>
<feature type="transmembrane region" description="Helical" evidence="1">
    <location>
        <begin position="304"/>
        <end position="322"/>
    </location>
</feature>
<comment type="caution">
    <text evidence="2">The sequence shown here is derived from an EMBL/GenBank/DDBJ whole genome shotgun (WGS) entry which is preliminary data.</text>
</comment>
<dbReference type="AlphaFoldDB" id="A0A0R1WCG1"/>
<keyword evidence="1" id="KW-0812">Transmembrane</keyword>
<proteinExistence type="predicted"/>
<dbReference type="RefSeq" id="WP_010621023.1">
    <property type="nucleotide sequence ID" value="NZ_AZGF01000006.1"/>
</dbReference>
<feature type="transmembrane region" description="Helical" evidence="1">
    <location>
        <begin position="257"/>
        <end position="283"/>
    </location>
</feature>
<feature type="transmembrane region" description="Helical" evidence="1">
    <location>
        <begin position="228"/>
        <end position="251"/>
    </location>
</feature>
<feature type="transmembrane region" description="Helical" evidence="1">
    <location>
        <begin position="101"/>
        <end position="129"/>
    </location>
</feature>
<keyword evidence="3" id="KW-1185">Reference proteome</keyword>
<gene>
    <name evidence="2" type="ORF">FD16_GL002127</name>
</gene>
<dbReference type="PANTHER" id="PTHR30354">
    <property type="entry name" value="GNT FAMILY GLUCONATE TRANSPORTER"/>
    <property type="match status" value="1"/>
</dbReference>
<feature type="transmembrane region" description="Helical" evidence="1">
    <location>
        <begin position="360"/>
        <end position="378"/>
    </location>
</feature>
<feature type="transmembrane region" description="Helical" evidence="1">
    <location>
        <begin position="5"/>
        <end position="23"/>
    </location>
</feature>
<dbReference type="Proteomes" id="UP000051820">
    <property type="component" value="Unassembled WGS sequence"/>
</dbReference>
<protein>
    <submittedName>
        <fullName evidence="2">Fructuronate transporter</fullName>
    </submittedName>
</protein>
<reference evidence="2 3" key="1">
    <citation type="journal article" date="2015" name="Genome Announc.">
        <title>Expanding the biotechnology potential of lactobacilli through comparative genomics of 213 strains and associated genera.</title>
        <authorList>
            <person name="Sun Z."/>
            <person name="Harris H.M."/>
            <person name="McCann A."/>
            <person name="Guo C."/>
            <person name="Argimon S."/>
            <person name="Zhang W."/>
            <person name="Yang X."/>
            <person name="Jeffery I.B."/>
            <person name="Cooney J.C."/>
            <person name="Kagawa T.F."/>
            <person name="Liu W."/>
            <person name="Song Y."/>
            <person name="Salvetti E."/>
            <person name="Wrobel A."/>
            <person name="Rasinkangas P."/>
            <person name="Parkhill J."/>
            <person name="Rea M.C."/>
            <person name="O'Sullivan O."/>
            <person name="Ritari J."/>
            <person name="Douillard F.P."/>
            <person name="Paul Ross R."/>
            <person name="Yang R."/>
            <person name="Briner A.E."/>
            <person name="Felis G.E."/>
            <person name="de Vos W.M."/>
            <person name="Barrangou R."/>
            <person name="Klaenhammer T.R."/>
            <person name="Caufield P.W."/>
            <person name="Cui Y."/>
            <person name="Zhang H."/>
            <person name="O'Toole P.W."/>
        </authorList>
    </citation>
    <scope>NUCLEOTIDE SEQUENCE [LARGE SCALE GENOMIC DNA]</scope>
    <source>
        <strain evidence="2 3">DSM 5007</strain>
    </source>
</reference>
<dbReference type="PATRIC" id="fig|1423807.3.peg.2183"/>
<sequence>MGADLLALLWVFIGILLLVFLIVKTKVHNIIALLISGLFIAFAEGMPLTKIGTTIESGVGSVMSSLVLIVIFGAIVGKLMTESGASQQIADTIVNAMGRKLLPFALLLIGMIFGMAMFYEVAFLILMPLVISIAKEAKISYMKLVIPTIAGATMGHSIFPPQPGPMALVTAFHADMAQVYVLGFIVIIPTIICSGVLIQRFIPGLDKMPLGDVLKPAQKRDKSELPSFGASIIVPLLPAILIVCSAIVKSLAPKNTWLFKFATFLGGAEISMLVTVIVAMILFGYRRGMNGTEITNHMTSAIEGISNVIMVIAAGGVMKQVIIDSGIGDKIVDLVGHSSISPFILAWVITVLIRLMTGQGAVSAITAAGIVAPMVVAFHVNPALMMLACACGSNTTTLMYDGGFILYQQSFGISLKDTLRLGEY</sequence>
<dbReference type="EMBL" id="AZGF01000006">
    <property type="protein sequence ID" value="KRM12614.1"/>
    <property type="molecule type" value="Genomic_DNA"/>
</dbReference>
<keyword evidence="1" id="KW-0472">Membrane</keyword>
<name>A0A0R1WCG1_9LACO</name>
<evidence type="ECO:0000313" key="3">
    <source>
        <dbReference type="Proteomes" id="UP000051820"/>
    </source>
</evidence>
<dbReference type="InterPro" id="IPR003474">
    <property type="entry name" value="Glcn_transporter"/>
</dbReference>
<dbReference type="PIRSF" id="PIRSF002746">
    <property type="entry name" value="Gluconate_transporter"/>
    <property type="match status" value="1"/>
</dbReference>
<dbReference type="GO" id="GO:0005886">
    <property type="term" value="C:plasma membrane"/>
    <property type="evidence" value="ECO:0007669"/>
    <property type="project" value="TreeGrafter"/>
</dbReference>
<feature type="transmembrane region" description="Helical" evidence="1">
    <location>
        <begin position="58"/>
        <end position="81"/>
    </location>
</feature>
<feature type="transmembrane region" description="Helical" evidence="1">
    <location>
        <begin position="29"/>
        <end position="46"/>
    </location>
</feature>